<gene>
    <name evidence="2" type="ORF">PMES_02988</name>
</gene>
<evidence type="ECO:0000313" key="3">
    <source>
        <dbReference type="Proteomes" id="UP000698242"/>
    </source>
</evidence>
<dbReference type="RefSeq" id="WP_159966499.1">
    <property type="nucleotide sequence ID" value="NZ_APKE01000036.1"/>
</dbReference>
<dbReference type="InterPro" id="IPR029033">
    <property type="entry name" value="His_PPase_superfam"/>
</dbReference>
<dbReference type="Proteomes" id="UP000698242">
    <property type="component" value="Unassembled WGS sequence"/>
</dbReference>
<dbReference type="OrthoDB" id="280692at2"/>
<dbReference type="Gene3D" id="3.40.50.1240">
    <property type="entry name" value="Phosphoglycerate mutase-like"/>
    <property type="match status" value="1"/>
</dbReference>
<dbReference type="SMART" id="SM00855">
    <property type="entry name" value="PGAM"/>
    <property type="match status" value="1"/>
</dbReference>
<dbReference type="GO" id="GO:0016787">
    <property type="term" value="F:hydrolase activity"/>
    <property type="evidence" value="ECO:0007669"/>
    <property type="project" value="UniProtKB-KW"/>
</dbReference>
<reference evidence="2" key="1">
    <citation type="submission" date="2013-03" db="EMBL/GenBank/DDBJ databases">
        <title>Genome Sequence of the Profundibacterium mesophilum strain KAUST100406-0324T from Red Sea, a novel genus in the family Rhodobacteraceae.</title>
        <authorList>
            <person name="Essack M."/>
            <person name="Alam I."/>
            <person name="Lafi F."/>
            <person name="Alawi W."/>
            <person name="Kamanu F."/>
            <person name="Al-Suwailem A."/>
            <person name="Lee O.O."/>
            <person name="Xu Y."/>
            <person name="Bajic V."/>
            <person name="Qian P.-Y."/>
            <person name="Archer J."/>
        </authorList>
    </citation>
    <scope>NUCLEOTIDE SEQUENCE</scope>
    <source>
        <strain evidence="2">KAUST100406-0324</strain>
    </source>
</reference>
<dbReference type="InterPro" id="IPR013078">
    <property type="entry name" value="His_Pase_superF_clade-1"/>
</dbReference>
<dbReference type="AlphaFoldDB" id="A0A921NT33"/>
<dbReference type="EMBL" id="APKE01000036">
    <property type="protein sequence ID" value="KAF0674606.1"/>
    <property type="molecule type" value="Genomic_DNA"/>
</dbReference>
<protein>
    <submittedName>
        <fullName evidence="2">Phosphoglycerate mutase</fullName>
    </submittedName>
</protein>
<dbReference type="Pfam" id="PF00300">
    <property type="entry name" value="His_Phos_1"/>
    <property type="match status" value="1"/>
</dbReference>
<dbReference type="PANTHER" id="PTHR20935:SF0">
    <property type="entry name" value="SERINE_THREONINE-PROTEIN PHOSPHATASE PGAM5, MITOCHONDRIAL"/>
    <property type="match status" value="1"/>
</dbReference>
<sequence length="220" mass="23759">MSCELILVRHAQASFGADDYDVLSELGHRQGAALGAALAARGERIDAVFVGAQRRHRETLEAMAPALALDVSAAQVLPGLNEFSSGDLLDARFGNGPRPPGLGSDREAHFRILRDTVLAWQREEIGGRESFVQFTERVLRARRLMGATGRRVLAVTSGGAICRMIADVLEAPPAQMMHLQLQLANCAVSRIMIGQGGMRLHSFNEMPHVSGPGAEFVTYS</sequence>
<evidence type="ECO:0000313" key="2">
    <source>
        <dbReference type="EMBL" id="KAF0674606.1"/>
    </source>
</evidence>
<evidence type="ECO:0000256" key="1">
    <source>
        <dbReference type="ARBA" id="ARBA00022801"/>
    </source>
</evidence>
<dbReference type="InterPro" id="IPR051021">
    <property type="entry name" value="Mito_Ser/Thr_phosphatase"/>
</dbReference>
<keyword evidence="1" id="KW-0378">Hydrolase</keyword>
<dbReference type="PANTHER" id="PTHR20935">
    <property type="entry name" value="PHOSPHOGLYCERATE MUTASE-RELATED"/>
    <property type="match status" value="1"/>
</dbReference>
<organism evidence="2 3">
    <name type="scientific">Profundibacterium mesophilum KAUST100406-0324</name>
    <dbReference type="NCBI Taxonomy" id="1037889"/>
    <lineage>
        <taxon>Bacteria</taxon>
        <taxon>Pseudomonadati</taxon>
        <taxon>Pseudomonadota</taxon>
        <taxon>Alphaproteobacteria</taxon>
        <taxon>Rhodobacterales</taxon>
        <taxon>Roseobacteraceae</taxon>
        <taxon>Profundibacterium</taxon>
    </lineage>
</organism>
<dbReference type="SUPFAM" id="SSF53254">
    <property type="entry name" value="Phosphoglycerate mutase-like"/>
    <property type="match status" value="1"/>
</dbReference>
<comment type="caution">
    <text evidence="2">The sequence shown here is derived from an EMBL/GenBank/DDBJ whole genome shotgun (WGS) entry which is preliminary data.</text>
</comment>
<proteinExistence type="predicted"/>
<name>A0A921NT33_9RHOB</name>
<accession>A0A921NT33</accession>
<keyword evidence="3" id="KW-1185">Reference proteome</keyword>